<evidence type="ECO:0000256" key="1">
    <source>
        <dbReference type="SAM" id="MobiDB-lite"/>
    </source>
</evidence>
<accession>A0A6G1BKV7</accession>
<sequence>MPPDASRPRHLSPQELPPETVTRHIFGQNRMSNPASTSESQAAVTPSAPNFVQEQEVTDSQ</sequence>
<gene>
    <name evidence="2" type="ORF">E2562_014204</name>
</gene>
<feature type="region of interest" description="Disordered" evidence="1">
    <location>
        <begin position="26"/>
        <end position="61"/>
    </location>
</feature>
<proteinExistence type="predicted"/>
<organism evidence="2 3">
    <name type="scientific">Oryza meyeriana var. granulata</name>
    <dbReference type="NCBI Taxonomy" id="110450"/>
    <lineage>
        <taxon>Eukaryota</taxon>
        <taxon>Viridiplantae</taxon>
        <taxon>Streptophyta</taxon>
        <taxon>Embryophyta</taxon>
        <taxon>Tracheophyta</taxon>
        <taxon>Spermatophyta</taxon>
        <taxon>Magnoliopsida</taxon>
        <taxon>Liliopsida</taxon>
        <taxon>Poales</taxon>
        <taxon>Poaceae</taxon>
        <taxon>BOP clade</taxon>
        <taxon>Oryzoideae</taxon>
        <taxon>Oryzeae</taxon>
        <taxon>Oryzinae</taxon>
        <taxon>Oryza</taxon>
        <taxon>Oryza meyeriana</taxon>
    </lineage>
</organism>
<comment type="caution">
    <text evidence="2">The sequence shown here is derived from an EMBL/GenBank/DDBJ whole genome shotgun (WGS) entry which is preliminary data.</text>
</comment>
<feature type="compositionally biased region" description="Polar residues" evidence="1">
    <location>
        <begin position="29"/>
        <end position="61"/>
    </location>
</feature>
<dbReference type="EMBL" id="SPHZ02000012">
    <property type="protein sequence ID" value="KAF0888384.1"/>
    <property type="molecule type" value="Genomic_DNA"/>
</dbReference>
<feature type="non-terminal residue" evidence="2">
    <location>
        <position position="61"/>
    </location>
</feature>
<evidence type="ECO:0000313" key="3">
    <source>
        <dbReference type="Proteomes" id="UP000479710"/>
    </source>
</evidence>
<keyword evidence="3" id="KW-1185">Reference proteome</keyword>
<reference evidence="2 3" key="1">
    <citation type="submission" date="2019-11" db="EMBL/GenBank/DDBJ databases">
        <title>Whole genome sequence of Oryza granulata.</title>
        <authorList>
            <person name="Li W."/>
        </authorList>
    </citation>
    <scope>NUCLEOTIDE SEQUENCE [LARGE SCALE GENOMIC DNA]</scope>
    <source>
        <strain evidence="3">cv. Menghai</strain>
        <tissue evidence="2">Leaf</tissue>
    </source>
</reference>
<dbReference type="Proteomes" id="UP000479710">
    <property type="component" value="Unassembled WGS sequence"/>
</dbReference>
<evidence type="ECO:0000313" key="2">
    <source>
        <dbReference type="EMBL" id="KAF0888384.1"/>
    </source>
</evidence>
<dbReference type="AlphaFoldDB" id="A0A6G1BKV7"/>
<protein>
    <submittedName>
        <fullName evidence="2">Uncharacterized protein</fullName>
    </submittedName>
</protein>
<name>A0A6G1BKV7_9ORYZ</name>